<proteinExistence type="predicted"/>
<evidence type="ECO:0000313" key="2">
    <source>
        <dbReference type="Proteomes" id="UP000650628"/>
    </source>
</evidence>
<dbReference type="EMBL" id="BOOO01000023">
    <property type="protein sequence ID" value="GII31119.1"/>
    <property type="molecule type" value="Genomic_DNA"/>
</dbReference>
<dbReference type="Proteomes" id="UP000650628">
    <property type="component" value="Unassembled WGS sequence"/>
</dbReference>
<organism evidence="1 2">
    <name type="scientific">Planotetraspora mira</name>
    <dbReference type="NCBI Taxonomy" id="58121"/>
    <lineage>
        <taxon>Bacteria</taxon>
        <taxon>Bacillati</taxon>
        <taxon>Actinomycetota</taxon>
        <taxon>Actinomycetes</taxon>
        <taxon>Streptosporangiales</taxon>
        <taxon>Streptosporangiaceae</taxon>
        <taxon>Planotetraspora</taxon>
    </lineage>
</organism>
<keyword evidence="2" id="KW-1185">Reference proteome</keyword>
<name>A0A8J3TS21_9ACTN</name>
<dbReference type="AlphaFoldDB" id="A0A8J3TS21"/>
<accession>A0A8J3TS21</accession>
<gene>
    <name evidence="1" type="ORF">Pmi06nite_45610</name>
</gene>
<comment type="caution">
    <text evidence="1">The sequence shown here is derived from an EMBL/GenBank/DDBJ whole genome shotgun (WGS) entry which is preliminary data.</text>
</comment>
<reference evidence="1 2" key="1">
    <citation type="submission" date="2021-01" db="EMBL/GenBank/DDBJ databases">
        <title>Whole genome shotgun sequence of Planotetraspora mira NBRC 15435.</title>
        <authorList>
            <person name="Komaki H."/>
            <person name="Tamura T."/>
        </authorList>
    </citation>
    <scope>NUCLEOTIDE SEQUENCE [LARGE SCALE GENOMIC DNA]</scope>
    <source>
        <strain evidence="1 2">NBRC 15435</strain>
    </source>
</reference>
<dbReference type="RefSeq" id="WP_203955064.1">
    <property type="nucleotide sequence ID" value="NZ_BOOO01000023.1"/>
</dbReference>
<protein>
    <submittedName>
        <fullName evidence="1">Uncharacterized protein</fullName>
    </submittedName>
</protein>
<evidence type="ECO:0000313" key="1">
    <source>
        <dbReference type="EMBL" id="GII31119.1"/>
    </source>
</evidence>
<sequence>MSLVDQECVRQLIESPDPDVALVFVRGECVIRSLGEIEREIEEGSRAEGVKPHRTLVIVRREDIPGVLSGRPVTEERIASLAHCLDNVARDLGA</sequence>